<evidence type="ECO:0000256" key="1">
    <source>
        <dbReference type="SAM" id="MobiDB-lite"/>
    </source>
</evidence>
<feature type="compositionally biased region" description="Polar residues" evidence="1">
    <location>
        <begin position="309"/>
        <end position="318"/>
    </location>
</feature>
<proteinExistence type="predicted"/>
<gene>
    <name evidence="2" type="ORF">SISSUDRAFT_1121269</name>
</gene>
<evidence type="ECO:0000313" key="3">
    <source>
        <dbReference type="Proteomes" id="UP000076798"/>
    </source>
</evidence>
<keyword evidence="3" id="KW-1185">Reference proteome</keyword>
<evidence type="ECO:0000313" key="2">
    <source>
        <dbReference type="EMBL" id="KZT35940.1"/>
    </source>
</evidence>
<feature type="compositionally biased region" description="Basic and acidic residues" evidence="1">
    <location>
        <begin position="210"/>
        <end position="221"/>
    </location>
</feature>
<feature type="compositionally biased region" description="Polar residues" evidence="1">
    <location>
        <begin position="222"/>
        <end position="234"/>
    </location>
</feature>
<organism evidence="2 3">
    <name type="scientific">Sistotremastrum suecicum HHB10207 ss-3</name>
    <dbReference type="NCBI Taxonomy" id="1314776"/>
    <lineage>
        <taxon>Eukaryota</taxon>
        <taxon>Fungi</taxon>
        <taxon>Dikarya</taxon>
        <taxon>Basidiomycota</taxon>
        <taxon>Agaricomycotina</taxon>
        <taxon>Agaricomycetes</taxon>
        <taxon>Sistotremastrales</taxon>
        <taxon>Sistotremastraceae</taxon>
        <taxon>Sistotremastrum</taxon>
    </lineage>
</organism>
<feature type="region of interest" description="Disordered" evidence="1">
    <location>
        <begin position="190"/>
        <end position="319"/>
    </location>
</feature>
<feature type="compositionally biased region" description="Low complexity" evidence="1">
    <location>
        <begin position="278"/>
        <end position="292"/>
    </location>
</feature>
<reference evidence="2 3" key="1">
    <citation type="journal article" date="2016" name="Mol. Biol. Evol.">
        <title>Comparative Genomics of Early-Diverging Mushroom-Forming Fungi Provides Insights into the Origins of Lignocellulose Decay Capabilities.</title>
        <authorList>
            <person name="Nagy L.G."/>
            <person name="Riley R."/>
            <person name="Tritt A."/>
            <person name="Adam C."/>
            <person name="Daum C."/>
            <person name="Floudas D."/>
            <person name="Sun H."/>
            <person name="Yadav J.S."/>
            <person name="Pangilinan J."/>
            <person name="Larsson K.H."/>
            <person name="Matsuura K."/>
            <person name="Barry K."/>
            <person name="Labutti K."/>
            <person name="Kuo R."/>
            <person name="Ohm R.A."/>
            <person name="Bhattacharya S.S."/>
            <person name="Shirouzu T."/>
            <person name="Yoshinaga Y."/>
            <person name="Martin F.M."/>
            <person name="Grigoriev I.V."/>
            <person name="Hibbett D.S."/>
        </authorList>
    </citation>
    <scope>NUCLEOTIDE SEQUENCE [LARGE SCALE GENOMIC DNA]</scope>
    <source>
        <strain evidence="2 3">HHB10207 ss-3</strain>
    </source>
</reference>
<dbReference type="Proteomes" id="UP000076798">
    <property type="component" value="Unassembled WGS sequence"/>
</dbReference>
<dbReference type="EMBL" id="KV428122">
    <property type="protein sequence ID" value="KZT35940.1"/>
    <property type="molecule type" value="Genomic_DNA"/>
</dbReference>
<name>A0A166B2K0_9AGAM</name>
<accession>A0A166B2K0</accession>
<sequence length="521" mass="57979">MSSPPAIADESPGKARGRLIAEYKDVVLGCIDEAREAGFIYSSEGECIVERHIESRSDPFVIRLERYFNARAQTLMHTALTLLITDALSETTASEYVDMTALRDACHLPPITLALYKILHECRPSPYPTQYSKICRGRGKKGAKLWMGSMVVEKYEQGGFGGLLDWMGEARDDGRGMDSQWRIRIEDFDDPPLACDAEIPPTPDPMTMDQDDKPGLTDEPRQTQSLDRTASMSLDSELEPGGNLPRGTSGGGEEIAIAKRDSAPNAIQKNTLNQDVQGNSTSSSSRGVISSGENAPTSNDSGAGDESASEPTSKSQPSLVWKTVEEYRVESTKNVVTSFGLDGDRCTFCESVNKEKPLRSESERADHSLSGFPARNIYLELRIMETCPFGVMVEIPFHKAEDRRFRLQYETYGVEHTIGTRDSNLRKLPPPPIPKCSDVWIYALASFHAQIGKQPVIVFYFPGANKWVLCPSRNIRRSQRSPPFLIWKVEVEFENESIRVTVTLDAGFENGLSFYRLSLPR</sequence>
<feature type="compositionally biased region" description="Polar residues" evidence="1">
    <location>
        <begin position="265"/>
        <end position="277"/>
    </location>
</feature>
<protein>
    <submittedName>
        <fullName evidence="2">Uncharacterized protein</fullName>
    </submittedName>
</protein>
<dbReference type="AlphaFoldDB" id="A0A166B2K0"/>